<feature type="domain" description="LysM" evidence="4">
    <location>
        <begin position="232"/>
        <end position="277"/>
    </location>
</feature>
<comment type="caution">
    <text evidence="5">The sequence shown here is derived from an EMBL/GenBank/DDBJ whole genome shotgun (WGS) entry which is preliminary data.</text>
</comment>
<proteinExistence type="inferred from homology"/>
<evidence type="ECO:0000313" key="6">
    <source>
        <dbReference type="Proteomes" id="UP000002498"/>
    </source>
</evidence>
<dbReference type="PANTHER" id="PTHR34997">
    <property type="entry name" value="AM15"/>
    <property type="match status" value="1"/>
</dbReference>
<keyword evidence="2" id="KW-0843">Virulence</keyword>
<dbReference type="SMART" id="SM00257">
    <property type="entry name" value="LysM"/>
    <property type="match status" value="2"/>
</dbReference>
<dbReference type="HOGENOM" id="CLU_463860_0_0_1"/>
<dbReference type="EMBL" id="ADNJ02000053">
    <property type="protein sequence ID" value="EFY94033.1"/>
    <property type="molecule type" value="Genomic_DNA"/>
</dbReference>
<evidence type="ECO:0000256" key="3">
    <source>
        <dbReference type="ARBA" id="ARBA00044955"/>
    </source>
</evidence>
<dbReference type="GO" id="GO:0008061">
    <property type="term" value="F:chitin binding"/>
    <property type="evidence" value="ECO:0007669"/>
    <property type="project" value="UniProtKB-KW"/>
</dbReference>
<evidence type="ECO:0000256" key="2">
    <source>
        <dbReference type="ARBA" id="ARBA00023026"/>
    </source>
</evidence>
<organism evidence="5 6">
    <name type="scientific">Metarhizium robertsii (strain ARSEF 23 / ATCC MYA-3075)</name>
    <name type="common">Metarhizium anisopliae (strain ARSEF 23)</name>
    <dbReference type="NCBI Taxonomy" id="655844"/>
    <lineage>
        <taxon>Eukaryota</taxon>
        <taxon>Fungi</taxon>
        <taxon>Dikarya</taxon>
        <taxon>Ascomycota</taxon>
        <taxon>Pezizomycotina</taxon>
        <taxon>Sordariomycetes</taxon>
        <taxon>Hypocreomycetidae</taxon>
        <taxon>Hypocreales</taxon>
        <taxon>Clavicipitaceae</taxon>
        <taxon>Metarhizium</taxon>
    </lineage>
</organism>
<accession>E9FE11</accession>
<keyword evidence="1" id="KW-0147">Chitin-binding</keyword>
<dbReference type="PROSITE" id="PS51782">
    <property type="entry name" value="LYSM"/>
    <property type="match status" value="2"/>
</dbReference>
<evidence type="ECO:0000259" key="4">
    <source>
        <dbReference type="PROSITE" id="PS51782"/>
    </source>
</evidence>
<gene>
    <name evidence="5" type="ORF">MAA_10510</name>
</gene>
<dbReference type="Proteomes" id="UP000002498">
    <property type="component" value="Unassembled WGS sequence"/>
</dbReference>
<feature type="domain" description="LysM" evidence="4">
    <location>
        <begin position="283"/>
        <end position="329"/>
    </location>
</feature>
<comment type="similarity">
    <text evidence="3">Belongs to the secreted LysM effector family.</text>
</comment>
<evidence type="ECO:0000313" key="5">
    <source>
        <dbReference type="EMBL" id="EFY94033.1"/>
    </source>
</evidence>
<dbReference type="Gene3D" id="3.10.350.10">
    <property type="entry name" value="LysM domain"/>
    <property type="match status" value="2"/>
</dbReference>
<dbReference type="RefSeq" id="XP_007826699.1">
    <property type="nucleotide sequence ID" value="XM_007828508.1"/>
</dbReference>
<evidence type="ECO:0000256" key="1">
    <source>
        <dbReference type="ARBA" id="ARBA00022669"/>
    </source>
</evidence>
<dbReference type="PANTHER" id="PTHR34997:SF16">
    <property type="entry name" value="LYSM DOMAIN-CONTAINING PROTEIN"/>
    <property type="match status" value="1"/>
</dbReference>
<keyword evidence="6" id="KW-1185">Reference proteome</keyword>
<dbReference type="InterPro" id="IPR018392">
    <property type="entry name" value="LysM"/>
</dbReference>
<dbReference type="SUPFAM" id="SSF54106">
    <property type="entry name" value="LysM domain"/>
    <property type="match status" value="2"/>
</dbReference>
<reference evidence="5 6" key="2">
    <citation type="journal article" date="2014" name="Proc. Natl. Acad. Sci. U.S.A.">
        <title>Trajectory and genomic determinants of fungal-pathogen speciation and host adaptation.</title>
        <authorList>
            <person name="Hu X."/>
            <person name="Xiao G."/>
            <person name="Zheng P."/>
            <person name="Shang Y."/>
            <person name="Su Y."/>
            <person name="Zhang X."/>
            <person name="Liu X."/>
            <person name="Zhan S."/>
            <person name="St Leger R.J."/>
            <person name="Wang C."/>
        </authorList>
    </citation>
    <scope>GENOME REANNOTATION</scope>
    <source>
        <strain evidence="6">ARSEF 23 / ATCC MYA-3075</strain>
    </source>
</reference>
<dbReference type="GeneID" id="19264796"/>
<sequence length="588" mass="63497">MPMSPAVKYTVAGLCFSVLYLGEASRAGAFPALDRRANGFRLVDNGLPGFSGLGSTCRQVLQQVIKCEEYVANLGLKEYHGLVPDGVLADEVCKATCEISLTTARRRILGACSSTPELAPGYPLLALVDSIIYGWNETCLRDKSTGKYCNDILESWDSVDELDKMPETQLCSYCFGTKLRMMQQSPYSGYDELFANTLEIVNEKCGIDSPITPQRELNGINPTRPASCPSGQAHVGREGDTCDTIALANSVSAATLYFLNPGLTNCSDIAAGTQLCLPDKCNTVYQVQEGDRCVEVAVRAGTSWMKLVDWNLGLDSRCSNLWSRDPFWGRVICTSVPGGGFINTGSHSPEGGIGNGNTGGQGGSGDGYADDIVEPPKGAAVAEGTAKKCGKYVQAKDHDTCSRMVSSRAVPMDLFLQVNPSLGTAAECDNYTNALLYADRNSPKGHPDQNQLLKASWDPPSQEAYEAVKERIKLIYKDNGLDKLFREKNLNMLAFPLDSLMVFISAASGMYVDLEASWTQWCCVVGVLWLILCRKSLLTNLVNGEMNGSGGKLDFKSRETKHKSRECSLFAGALSRPAGNGDGGLLNQ</sequence>
<protein>
    <submittedName>
        <fullName evidence="5">LysM domain protein</fullName>
    </submittedName>
</protein>
<dbReference type="Pfam" id="PF01476">
    <property type="entry name" value="LysM"/>
    <property type="match status" value="2"/>
</dbReference>
<dbReference type="InterPro" id="IPR036779">
    <property type="entry name" value="LysM_dom_sf"/>
</dbReference>
<dbReference type="InterPro" id="IPR052210">
    <property type="entry name" value="LysM1-like"/>
</dbReference>
<reference evidence="5 6" key="1">
    <citation type="journal article" date="2011" name="PLoS Genet.">
        <title>Genome sequencing and comparative transcriptomics of the model entomopathogenic fungi Metarhizium anisopliae and M. acridum.</title>
        <authorList>
            <person name="Gao Q."/>
            <person name="Jin K."/>
            <person name="Ying S.H."/>
            <person name="Zhang Y."/>
            <person name="Xiao G."/>
            <person name="Shang Y."/>
            <person name="Duan Z."/>
            <person name="Hu X."/>
            <person name="Xie X.Q."/>
            <person name="Zhou G."/>
            <person name="Peng G."/>
            <person name="Luo Z."/>
            <person name="Huang W."/>
            <person name="Wang B."/>
            <person name="Fang W."/>
            <person name="Wang S."/>
            <person name="Zhong Y."/>
            <person name="Ma L.J."/>
            <person name="St Leger R.J."/>
            <person name="Zhao G.P."/>
            <person name="Pei Y."/>
            <person name="Feng M.G."/>
            <person name="Xia Y."/>
            <person name="Wang C."/>
        </authorList>
    </citation>
    <scope>NUCLEOTIDE SEQUENCE [LARGE SCALE GENOMIC DNA]</scope>
    <source>
        <strain evidence="6">ARSEF 23 / ATCC MYA-3075</strain>
    </source>
</reference>
<dbReference type="AlphaFoldDB" id="E9FE11"/>
<dbReference type="KEGG" id="maj:MAA_10510"/>
<dbReference type="CDD" id="cd00118">
    <property type="entry name" value="LysM"/>
    <property type="match status" value="2"/>
</dbReference>
<name>E9FE11_METRA</name>
<dbReference type="OrthoDB" id="5985073at2759"/>